<dbReference type="FunFam" id="1.20.200.10:FF:000008">
    <property type="entry name" value="Adenylosuccinate lyase"/>
    <property type="match status" value="1"/>
</dbReference>
<comment type="catalytic activity">
    <reaction evidence="12">
        <text>N(6)-(1,2-dicarboxyethyl)-AMP = fumarate + AMP</text>
        <dbReference type="Rhea" id="RHEA:16853"/>
        <dbReference type="ChEBI" id="CHEBI:29806"/>
        <dbReference type="ChEBI" id="CHEBI:57567"/>
        <dbReference type="ChEBI" id="CHEBI:456215"/>
        <dbReference type="EC" id="4.3.2.2"/>
    </reaction>
    <physiologicalReaction direction="left-to-right" evidence="12">
        <dbReference type="Rhea" id="RHEA:16854"/>
    </physiologicalReaction>
</comment>
<keyword evidence="8 14" id="KW-0456">Lyase</keyword>
<evidence type="ECO:0000259" key="16">
    <source>
        <dbReference type="SMART" id="SM00998"/>
    </source>
</evidence>
<evidence type="ECO:0000256" key="6">
    <source>
        <dbReference type="ARBA" id="ARBA00017058"/>
    </source>
</evidence>
<dbReference type="FunCoup" id="D1Z1C8">
    <property type="interactions" value="249"/>
</dbReference>
<evidence type="ECO:0000256" key="12">
    <source>
        <dbReference type="ARBA" id="ARBA00049115"/>
    </source>
</evidence>
<dbReference type="InterPro" id="IPR020557">
    <property type="entry name" value="Fumarate_lyase_CS"/>
</dbReference>
<dbReference type="PATRIC" id="fig|304371.9.peg.2476"/>
<dbReference type="AlphaFoldDB" id="D1Z1C8"/>
<accession>D1Z1C8</accession>
<feature type="coiled-coil region" evidence="15">
    <location>
        <begin position="109"/>
        <end position="136"/>
    </location>
</feature>
<dbReference type="STRING" id="304371.MCP_2428"/>
<dbReference type="GO" id="GO:0004018">
    <property type="term" value="F:N6-(1,2-dicarboxyethyl)AMP AMP-lyase (fumarate-forming) activity"/>
    <property type="evidence" value="ECO:0007669"/>
    <property type="project" value="UniProtKB-UniRule"/>
</dbReference>
<dbReference type="SMART" id="SM00998">
    <property type="entry name" value="ADSL_C"/>
    <property type="match status" value="1"/>
</dbReference>
<dbReference type="FunFam" id="1.10.40.30:FF:000007">
    <property type="entry name" value="Adenylosuccinate lyase"/>
    <property type="match status" value="1"/>
</dbReference>
<keyword evidence="7 14" id="KW-0658">Purine biosynthesis</keyword>
<dbReference type="InParanoid" id="D1Z1C8"/>
<dbReference type="GO" id="GO:0044208">
    <property type="term" value="P:'de novo' AMP biosynthetic process"/>
    <property type="evidence" value="ECO:0007669"/>
    <property type="project" value="UniProtKB-UniPathway"/>
</dbReference>
<comment type="pathway">
    <text evidence="2 14">Purine metabolism; AMP biosynthesis via de novo pathway; AMP from IMP: step 2/2.</text>
</comment>
<protein>
    <recommendedName>
        <fullName evidence="6 13">Adenylosuccinate lyase</fullName>
        <shortName evidence="14">ASL</shortName>
        <ecNumber evidence="5 13">4.3.2.2</ecNumber>
    </recommendedName>
    <alternativeName>
        <fullName evidence="11 14">Adenylosuccinase</fullName>
    </alternativeName>
</protein>
<dbReference type="RefSeq" id="WP_012901174.1">
    <property type="nucleotide sequence ID" value="NC_013665.1"/>
</dbReference>
<feature type="domain" description="Adenylosuccinate lyase C-terminal" evidence="16">
    <location>
        <begin position="358"/>
        <end position="438"/>
    </location>
</feature>
<comment type="function">
    <text evidence="10">Catalyzes two reactions in de novo purine nucleotide biosynthesis. Catalyzes the breakdown of 5-aminoimidazole- (N-succinylocarboxamide) ribotide (SAICAR or 2-[5-amino-1-(5-phospho-beta-D-ribosyl)imidazole-4-carboxamido]succinate) to 5-aminoimidazole-4-carboxamide ribotide (AICAR or 5-amino-1-(5-phospho-beta-D-ribosyl)imidazole-4-carboxamide) and fumarate, and of adenylosuccinate (ADS or N(6)-(1,2-dicarboxyethyl)-AMP) to adenosine monophosphate (AMP) and fumarate.</text>
</comment>
<dbReference type="InterPro" id="IPR008948">
    <property type="entry name" value="L-Aspartase-like"/>
</dbReference>
<dbReference type="NCBIfam" id="TIGR00928">
    <property type="entry name" value="purB"/>
    <property type="match status" value="1"/>
</dbReference>
<dbReference type="PANTHER" id="PTHR43172:SF1">
    <property type="entry name" value="ADENYLOSUCCINATE LYASE"/>
    <property type="match status" value="1"/>
</dbReference>
<dbReference type="Gene3D" id="1.20.200.10">
    <property type="entry name" value="Fumarase/aspartase (Central domain)"/>
    <property type="match status" value="1"/>
</dbReference>
<organism evidence="17 18">
    <name type="scientific">Methanocella paludicola (strain DSM 17711 / JCM 13418 / NBRC 101707 / SANAE)</name>
    <dbReference type="NCBI Taxonomy" id="304371"/>
    <lineage>
        <taxon>Archaea</taxon>
        <taxon>Methanobacteriati</taxon>
        <taxon>Methanobacteriota</taxon>
        <taxon>Stenosarchaea group</taxon>
        <taxon>Methanomicrobia</taxon>
        <taxon>Methanocellales</taxon>
        <taxon>Methanocellaceae</taxon>
        <taxon>Methanocella</taxon>
    </lineage>
</organism>
<proteinExistence type="inferred from homology"/>
<evidence type="ECO:0000256" key="7">
    <source>
        <dbReference type="ARBA" id="ARBA00022755"/>
    </source>
</evidence>
<dbReference type="InterPro" id="IPR022761">
    <property type="entry name" value="Fumarate_lyase_N"/>
</dbReference>
<evidence type="ECO:0000256" key="15">
    <source>
        <dbReference type="SAM" id="Coils"/>
    </source>
</evidence>
<comment type="similarity">
    <text evidence="3 14">Belongs to the lyase 1 family. Adenylosuccinate lyase subfamily.</text>
</comment>
<reference evidence="17 18" key="1">
    <citation type="journal article" date="2007" name="Appl. Environ. Microbiol.">
        <title>Isolation of key methanogens for global methane emission from rice paddy fields: a novel isolate affiliated with the clone cluster rice cluster I.</title>
        <authorList>
            <person name="Sakai S."/>
            <person name="Imachi H."/>
            <person name="Sekiguchi Y."/>
            <person name="Ohashi A."/>
            <person name="Harada H."/>
            <person name="Kamagata Y."/>
        </authorList>
    </citation>
    <scope>NUCLEOTIDE SEQUENCE [LARGE SCALE GENOMIC DNA]</scope>
    <source>
        <strain evidence="18">DSM 17711 / JCM 13418 / NBRC 101707 / SANAE</strain>
    </source>
</reference>
<dbReference type="Pfam" id="PF10397">
    <property type="entry name" value="ADSL_C"/>
    <property type="match status" value="1"/>
</dbReference>
<name>D1Z1C8_METPS</name>
<dbReference type="PANTHER" id="PTHR43172">
    <property type="entry name" value="ADENYLOSUCCINATE LYASE"/>
    <property type="match status" value="1"/>
</dbReference>
<dbReference type="SUPFAM" id="SSF48557">
    <property type="entry name" value="L-aspartase-like"/>
    <property type="match status" value="1"/>
</dbReference>
<evidence type="ECO:0000313" key="17">
    <source>
        <dbReference type="EMBL" id="BAI62500.1"/>
    </source>
</evidence>
<sequence>MAIHPIEFRYGTPEMKAVWTEESKLLKLLMVEAALAKAEAEVGLVSRSDAETIASCMNKVNVERVRQIEDEISHDMMAVVLAYAEQCGEAGKWIHYGATSNDILDTGLALQLKDAMEIIDDKLEKLKQALLKKADETKTLVTAGRTHGQLAVPTTYGLRFAIWAMEVARHQERLRQMKPRVAVGQMSGAVGTQAAFGKDGIRIKELTMRELGIPAVTVSSQIIQRDRHAEYMEFLALVASTLDKICLEIRLMQRSEIGELAEGFGKKQVGSSTMPHKRNPINSEQVCGLARVVRAYVEPALENNALWDERDLTNSSCERVIIPEASILLDHILRKTINVISGLTFYPENIKRNLNVLKGVQMSEAVMIALANRGFGRQKAHEIVRSASMKAFEHNMPFRQALMEDTEISGKLTPAEIDEITDPAKYIGTAMEQVEEVLRKEGYVH</sequence>
<evidence type="ECO:0000256" key="3">
    <source>
        <dbReference type="ARBA" id="ARBA00008273"/>
    </source>
</evidence>
<evidence type="ECO:0000256" key="2">
    <source>
        <dbReference type="ARBA" id="ARBA00004734"/>
    </source>
</evidence>
<dbReference type="EMBL" id="AP011532">
    <property type="protein sequence ID" value="BAI62500.1"/>
    <property type="molecule type" value="Genomic_DNA"/>
</dbReference>
<evidence type="ECO:0000256" key="5">
    <source>
        <dbReference type="ARBA" id="ARBA00012339"/>
    </source>
</evidence>
<evidence type="ECO:0000256" key="4">
    <source>
        <dbReference type="ARBA" id="ARBA00011668"/>
    </source>
</evidence>
<dbReference type="PRINTS" id="PR00145">
    <property type="entry name" value="ARGSUCLYASE"/>
</dbReference>
<keyword evidence="18" id="KW-1185">Reference proteome</keyword>
<dbReference type="GO" id="GO:0005829">
    <property type="term" value="C:cytosol"/>
    <property type="evidence" value="ECO:0007669"/>
    <property type="project" value="TreeGrafter"/>
</dbReference>
<dbReference type="InterPro" id="IPR019468">
    <property type="entry name" value="AdenyloSucc_lyase_C"/>
</dbReference>
<dbReference type="KEGG" id="mpd:MCP_2428"/>
<reference evidence="18" key="3">
    <citation type="journal article" date="2011" name="PLoS ONE">
        <title>Genome sequence of a mesophilic hydrogenotrophic methanogen Methanocella paludicola, the first cultivated representative of the order Methanocellales.</title>
        <authorList>
            <person name="Sakai S."/>
            <person name="Takaki Y."/>
            <person name="Shimamura S."/>
            <person name="Sekine M."/>
            <person name="Tajima T."/>
            <person name="Kosugi H."/>
            <person name="Ichikawa N."/>
            <person name="Tasumi E."/>
            <person name="Hiraki A.T."/>
            <person name="Shimizu A."/>
            <person name="Kato Y."/>
            <person name="Nishiko R."/>
            <person name="Mori K."/>
            <person name="Fujita N."/>
            <person name="Imachi H."/>
            <person name="Takai K."/>
        </authorList>
    </citation>
    <scope>NUCLEOTIDE SEQUENCE [LARGE SCALE GENOMIC DNA]</scope>
    <source>
        <strain evidence="18">DSM 17711 / JCM 13418 / NBRC 101707 / SANAE</strain>
    </source>
</reference>
<dbReference type="GO" id="GO:0070626">
    <property type="term" value="F:(S)-2-(5-amino-1-(5-phospho-D-ribosyl)imidazole-4-carboxamido) succinate lyase (fumarate-forming) activity"/>
    <property type="evidence" value="ECO:0007669"/>
    <property type="project" value="TreeGrafter"/>
</dbReference>
<evidence type="ECO:0000256" key="11">
    <source>
        <dbReference type="ARBA" id="ARBA00030717"/>
    </source>
</evidence>
<dbReference type="Proteomes" id="UP000001882">
    <property type="component" value="Chromosome"/>
</dbReference>
<dbReference type="GO" id="GO:0006189">
    <property type="term" value="P:'de novo' IMP biosynthetic process"/>
    <property type="evidence" value="ECO:0007669"/>
    <property type="project" value="UniProtKB-UniPathway"/>
</dbReference>
<dbReference type="PRINTS" id="PR00149">
    <property type="entry name" value="FUMRATELYASE"/>
</dbReference>
<evidence type="ECO:0000256" key="13">
    <source>
        <dbReference type="NCBIfam" id="TIGR00928"/>
    </source>
</evidence>
<dbReference type="GeneID" id="8682209"/>
<comment type="catalytic activity">
    <reaction evidence="9">
        <text>(2S)-2-[5-amino-1-(5-phospho-beta-D-ribosyl)imidazole-4-carboxamido]succinate = 5-amino-1-(5-phospho-beta-D-ribosyl)imidazole-4-carboxamide + fumarate</text>
        <dbReference type="Rhea" id="RHEA:23920"/>
        <dbReference type="ChEBI" id="CHEBI:29806"/>
        <dbReference type="ChEBI" id="CHEBI:58443"/>
        <dbReference type="ChEBI" id="CHEBI:58475"/>
        <dbReference type="EC" id="4.3.2.2"/>
    </reaction>
    <physiologicalReaction direction="left-to-right" evidence="9">
        <dbReference type="Rhea" id="RHEA:23921"/>
    </physiologicalReaction>
</comment>
<dbReference type="Pfam" id="PF00206">
    <property type="entry name" value="Lyase_1"/>
    <property type="match status" value="1"/>
</dbReference>
<dbReference type="InterPro" id="IPR000362">
    <property type="entry name" value="Fumarate_lyase_fam"/>
</dbReference>
<gene>
    <name evidence="17" type="primary">purB</name>
    <name evidence="17" type="ordered locus">MCP_2428</name>
</gene>
<comment type="subunit">
    <text evidence="4">Homotetramer. Residues from neighboring subunits contribute catalytic and substrate-binding residues to each active site.</text>
</comment>
<dbReference type="CDD" id="cd01360">
    <property type="entry name" value="Adenylsuccinate_lyase_1"/>
    <property type="match status" value="1"/>
</dbReference>
<evidence type="ECO:0000313" key="18">
    <source>
        <dbReference type="Proteomes" id="UP000001882"/>
    </source>
</evidence>
<dbReference type="InterPro" id="IPR024083">
    <property type="entry name" value="Fumarase/histidase_N"/>
</dbReference>
<evidence type="ECO:0000256" key="1">
    <source>
        <dbReference type="ARBA" id="ARBA00004706"/>
    </source>
</evidence>
<comment type="pathway">
    <text evidence="1 14">Purine metabolism; IMP biosynthesis via de novo pathway; 5-amino-1-(5-phospho-D-ribosyl)imidazole-4-carboxamide from 5-amino-1-(5-phospho-D-ribosyl)imidazole-4-carboxylate: step 2/2.</text>
</comment>
<evidence type="ECO:0000256" key="8">
    <source>
        <dbReference type="ARBA" id="ARBA00023239"/>
    </source>
</evidence>
<dbReference type="InterPro" id="IPR004769">
    <property type="entry name" value="Pur_lyase"/>
</dbReference>
<dbReference type="PROSITE" id="PS00163">
    <property type="entry name" value="FUMARATE_LYASES"/>
    <property type="match status" value="1"/>
</dbReference>
<dbReference type="UniPathway" id="UPA00074">
    <property type="reaction ID" value="UER00132"/>
</dbReference>
<keyword evidence="15" id="KW-0175">Coiled coil</keyword>
<dbReference type="OrthoDB" id="7033at2157"/>
<dbReference type="UniPathway" id="UPA00075">
    <property type="reaction ID" value="UER00336"/>
</dbReference>
<evidence type="ECO:0000256" key="14">
    <source>
        <dbReference type="RuleBase" id="RU361172"/>
    </source>
</evidence>
<dbReference type="EC" id="4.3.2.2" evidence="5 13"/>
<dbReference type="eggNOG" id="arCOG01747">
    <property type="taxonomic scope" value="Archaea"/>
</dbReference>
<dbReference type="Gene3D" id="1.10.40.30">
    <property type="entry name" value="Fumarase/aspartase (C-terminal domain)"/>
    <property type="match status" value="1"/>
</dbReference>
<evidence type="ECO:0000256" key="10">
    <source>
        <dbReference type="ARBA" id="ARBA00025012"/>
    </source>
</evidence>
<evidence type="ECO:0000256" key="9">
    <source>
        <dbReference type="ARBA" id="ARBA00024477"/>
    </source>
</evidence>
<dbReference type="Gene3D" id="1.10.275.10">
    <property type="entry name" value="Fumarase/aspartase (N-terminal domain)"/>
    <property type="match status" value="1"/>
</dbReference>
<reference evidence="17 18" key="2">
    <citation type="journal article" date="2008" name="Int. J. Syst. Evol. Microbiol.">
        <title>Methanocella paludicola gen. nov., sp. nov., a methane-producing archaeon, the first isolate of the lineage 'Rice Cluster I', and proposal of the new archaeal order Methanocellales ord. nov.</title>
        <authorList>
            <person name="Sakai S."/>
            <person name="Imachi H."/>
            <person name="Hanada S."/>
            <person name="Ohashi A."/>
            <person name="Harada H."/>
            <person name="Kamagata Y."/>
        </authorList>
    </citation>
    <scope>NUCLEOTIDE SEQUENCE [LARGE SCALE GENOMIC DNA]</scope>
    <source>
        <strain evidence="18">DSM 17711 / JCM 13418 / NBRC 101707 / SANAE</strain>
    </source>
</reference>